<accession>A0A009HYR0</accession>
<dbReference type="GO" id="GO:0008170">
    <property type="term" value="F:N-methyltransferase activity"/>
    <property type="evidence" value="ECO:0007669"/>
    <property type="project" value="InterPro"/>
</dbReference>
<dbReference type="Gene3D" id="3.40.50.150">
    <property type="entry name" value="Vaccinia Virus protein VP39"/>
    <property type="match status" value="1"/>
</dbReference>
<dbReference type="GO" id="GO:0009007">
    <property type="term" value="F:site-specific DNA-methyltransferase (adenine-specific) activity"/>
    <property type="evidence" value="ECO:0007669"/>
    <property type="project" value="UniProtKB-EC"/>
</dbReference>
<feature type="domain" description="DNA methylase adenine-specific" evidence="8">
    <location>
        <begin position="127"/>
        <end position="385"/>
    </location>
</feature>
<evidence type="ECO:0000256" key="4">
    <source>
        <dbReference type="ARBA" id="ARBA00022679"/>
    </source>
</evidence>
<dbReference type="EC" id="2.1.1.72" evidence="2"/>
<evidence type="ECO:0000259" key="8">
    <source>
        <dbReference type="Pfam" id="PF02384"/>
    </source>
</evidence>
<keyword evidence="4" id="KW-0808">Transferase</keyword>
<dbReference type="PANTHER" id="PTHR42933">
    <property type="entry name" value="SLR6095 PROTEIN"/>
    <property type="match status" value="1"/>
</dbReference>
<keyword evidence="5" id="KW-0949">S-adenosyl-L-methionine</keyword>
<dbReference type="SUPFAM" id="SSF53335">
    <property type="entry name" value="S-adenosyl-L-methionine-dependent methyltransferases"/>
    <property type="match status" value="1"/>
</dbReference>
<comment type="caution">
    <text evidence="9">The sequence shown here is derived from an EMBL/GenBank/DDBJ whole genome shotgun (WGS) entry which is preliminary data.</text>
</comment>
<protein>
    <recommendedName>
        <fullName evidence="2">site-specific DNA-methyltransferase (adenine-specific)</fullName>
        <ecNumber evidence="2">2.1.1.72</ecNumber>
    </recommendedName>
</protein>
<evidence type="ECO:0000313" key="9">
    <source>
        <dbReference type="EMBL" id="EXB03486.1"/>
    </source>
</evidence>
<dbReference type="Proteomes" id="UP000020595">
    <property type="component" value="Unassembled WGS sequence"/>
</dbReference>
<keyword evidence="6" id="KW-0680">Restriction system</keyword>
<dbReference type="InterPro" id="IPR003356">
    <property type="entry name" value="DNA_methylase_A-5"/>
</dbReference>
<evidence type="ECO:0000256" key="3">
    <source>
        <dbReference type="ARBA" id="ARBA00022603"/>
    </source>
</evidence>
<proteinExistence type="inferred from homology"/>
<evidence type="ECO:0000256" key="1">
    <source>
        <dbReference type="ARBA" id="ARBA00006594"/>
    </source>
</evidence>
<dbReference type="GO" id="GO:0003677">
    <property type="term" value="F:DNA binding"/>
    <property type="evidence" value="ECO:0007669"/>
    <property type="project" value="InterPro"/>
</dbReference>
<dbReference type="InterPro" id="IPR051537">
    <property type="entry name" value="DNA_Adenine_Mtase"/>
</dbReference>
<keyword evidence="3 9" id="KW-0489">Methyltransferase</keyword>
<evidence type="ECO:0000256" key="6">
    <source>
        <dbReference type="ARBA" id="ARBA00022747"/>
    </source>
</evidence>
<dbReference type="PANTHER" id="PTHR42933:SF1">
    <property type="entry name" value="SITE-SPECIFIC DNA-METHYLTRANSFERASE (ADENINE-SPECIFIC)"/>
    <property type="match status" value="1"/>
</dbReference>
<organism evidence="9 10">
    <name type="scientific">Acinetobacter baumannii (strain 1295743)</name>
    <dbReference type="NCBI Taxonomy" id="1310613"/>
    <lineage>
        <taxon>Bacteria</taxon>
        <taxon>Pseudomonadati</taxon>
        <taxon>Pseudomonadota</taxon>
        <taxon>Gammaproteobacteria</taxon>
        <taxon>Moraxellales</taxon>
        <taxon>Moraxellaceae</taxon>
        <taxon>Acinetobacter</taxon>
        <taxon>Acinetobacter calcoaceticus/baumannii complex</taxon>
    </lineage>
</organism>
<evidence type="ECO:0000256" key="2">
    <source>
        <dbReference type="ARBA" id="ARBA00011900"/>
    </source>
</evidence>
<sequence>MKNTIEYLDALSAMTGTMTRSAALELFTLISYLVKENGDDSKKIVLSTHDNISIFISDYVTEKELHWFPKDVIRWNTNQLVNIFQLFLSLREQSSNDQNYGEKAFEVLKAFALNSTKNWDMFNVDSQNILNVFKVVVGSVEDKLLYDGACGLGFLAHELNPKQSILRDINTETVGLAQLLNVLREGNADIQRVDSLTDEHSSYGVDLVVSTPPINVRVAEALVESKNYLKEFFINARIPTSASESLWIQQALYHLNSTGKAYLQIIPGWLFRGGDDAELREKLVQLNWVEAVVLLPAGILADSNIEMSLLILNKAKVKETIRLIDARNFGERQRRKLNFGLADAEKVKELLTADEETEWSKDVTIQQVKANKYSLHCSEYFDVEIEVEQLDFEHEMKLLEDTQVAYENVKAEFNQLLKTI</sequence>
<evidence type="ECO:0000313" key="10">
    <source>
        <dbReference type="Proteomes" id="UP000020595"/>
    </source>
</evidence>
<comment type="catalytic activity">
    <reaction evidence="7">
        <text>a 2'-deoxyadenosine in DNA + S-adenosyl-L-methionine = an N(6)-methyl-2'-deoxyadenosine in DNA + S-adenosyl-L-homocysteine + H(+)</text>
        <dbReference type="Rhea" id="RHEA:15197"/>
        <dbReference type="Rhea" id="RHEA-COMP:12418"/>
        <dbReference type="Rhea" id="RHEA-COMP:12419"/>
        <dbReference type="ChEBI" id="CHEBI:15378"/>
        <dbReference type="ChEBI" id="CHEBI:57856"/>
        <dbReference type="ChEBI" id="CHEBI:59789"/>
        <dbReference type="ChEBI" id="CHEBI:90615"/>
        <dbReference type="ChEBI" id="CHEBI:90616"/>
        <dbReference type="EC" id="2.1.1.72"/>
    </reaction>
</comment>
<dbReference type="AlphaFoldDB" id="A0A009HYR0"/>
<dbReference type="RefSeq" id="WP_032051863.1">
    <property type="nucleotide sequence ID" value="NZ_JEWH01000091.1"/>
</dbReference>
<dbReference type="GO" id="GO:0032259">
    <property type="term" value="P:methylation"/>
    <property type="evidence" value="ECO:0007669"/>
    <property type="project" value="UniProtKB-KW"/>
</dbReference>
<comment type="similarity">
    <text evidence="1">Belongs to the N(4)/N(6)-methyltransferase family.</text>
</comment>
<name>A0A009HYR0_ACIB9</name>
<dbReference type="EMBL" id="JEWH01000091">
    <property type="protein sequence ID" value="EXB03486.1"/>
    <property type="molecule type" value="Genomic_DNA"/>
</dbReference>
<dbReference type="InterPro" id="IPR029063">
    <property type="entry name" value="SAM-dependent_MTases_sf"/>
</dbReference>
<dbReference type="PATRIC" id="fig|1310613.3.peg.3856"/>
<dbReference type="GO" id="GO:0009307">
    <property type="term" value="P:DNA restriction-modification system"/>
    <property type="evidence" value="ECO:0007669"/>
    <property type="project" value="UniProtKB-KW"/>
</dbReference>
<evidence type="ECO:0000256" key="7">
    <source>
        <dbReference type="ARBA" id="ARBA00047942"/>
    </source>
</evidence>
<reference evidence="9 10" key="1">
    <citation type="submission" date="2014-02" db="EMBL/GenBank/DDBJ databases">
        <title>Comparative genomics and transcriptomics to identify genetic mechanisms underlying the emergence of carbapenem resistant Acinetobacter baumannii (CRAb).</title>
        <authorList>
            <person name="Harris A.D."/>
            <person name="Johnson K.J."/>
            <person name="George J."/>
            <person name="Shefchek K."/>
            <person name="Daugherty S.C."/>
            <person name="Parankush S."/>
            <person name="Sadzewicz L."/>
            <person name="Tallon L."/>
            <person name="Sengamalay N."/>
            <person name="Hazen T.H."/>
            <person name="Rasko D.A."/>
        </authorList>
    </citation>
    <scope>NUCLEOTIDE SEQUENCE [LARGE SCALE GENOMIC DNA]</scope>
    <source>
        <strain evidence="9 10">1295743</strain>
    </source>
</reference>
<gene>
    <name evidence="9" type="ORF">J512_4035</name>
</gene>
<dbReference type="Pfam" id="PF02384">
    <property type="entry name" value="N6_Mtase"/>
    <property type="match status" value="1"/>
</dbReference>
<evidence type="ECO:0000256" key="5">
    <source>
        <dbReference type="ARBA" id="ARBA00022691"/>
    </source>
</evidence>